<dbReference type="STRING" id="487316.BEN76_14230"/>
<name>A0A1P8ELJ5_9GAMM</name>
<feature type="compositionally biased region" description="Basic and acidic residues" evidence="1">
    <location>
        <begin position="38"/>
        <end position="52"/>
    </location>
</feature>
<protein>
    <recommendedName>
        <fullName evidence="5">Secreted protein</fullName>
    </recommendedName>
</protein>
<evidence type="ECO:0008006" key="5">
    <source>
        <dbReference type="Google" id="ProtNLM"/>
    </source>
</evidence>
<dbReference type="EMBL" id="CP016896">
    <property type="protein sequence ID" value="APV37100.1"/>
    <property type="molecule type" value="Genomic_DNA"/>
</dbReference>
<keyword evidence="2" id="KW-0732">Signal</keyword>
<evidence type="ECO:0000256" key="1">
    <source>
        <dbReference type="SAM" id="MobiDB-lite"/>
    </source>
</evidence>
<evidence type="ECO:0000313" key="4">
    <source>
        <dbReference type="Proteomes" id="UP000185674"/>
    </source>
</evidence>
<sequence>MTSWMKVNCIVIISLVVNTVSWAEPASAKHMHALDDSELRKVSDHDHSDESSLSHAHHADKKEEPQNLSKENNQQNLRLIQTSYPK</sequence>
<gene>
    <name evidence="3" type="ORF">BEN76_14230</name>
</gene>
<evidence type="ECO:0000256" key="2">
    <source>
        <dbReference type="SAM" id="SignalP"/>
    </source>
</evidence>
<organism evidence="3 4">
    <name type="scientific">Acinetobacter soli</name>
    <dbReference type="NCBI Taxonomy" id="487316"/>
    <lineage>
        <taxon>Bacteria</taxon>
        <taxon>Pseudomonadati</taxon>
        <taxon>Pseudomonadota</taxon>
        <taxon>Gammaproteobacteria</taxon>
        <taxon>Moraxellales</taxon>
        <taxon>Moraxellaceae</taxon>
        <taxon>Acinetobacter</taxon>
    </lineage>
</organism>
<evidence type="ECO:0000313" key="3">
    <source>
        <dbReference type="EMBL" id="APV37100.1"/>
    </source>
</evidence>
<dbReference type="KEGG" id="asol:BEN76_14230"/>
<dbReference type="RefSeq" id="WP_000205069.1">
    <property type="nucleotide sequence ID" value="NZ_CP016896.1"/>
</dbReference>
<feature type="chain" id="PRO_5010162636" description="Secreted protein" evidence="2">
    <location>
        <begin position="24"/>
        <end position="86"/>
    </location>
</feature>
<dbReference type="Proteomes" id="UP000185674">
    <property type="component" value="Chromosome"/>
</dbReference>
<reference evidence="3 4" key="1">
    <citation type="submission" date="2016-08" db="EMBL/GenBank/DDBJ databases">
        <title>Complete genome sequence of Acinetobacter baylyi strain GFJ2.</title>
        <authorList>
            <person name="Tabata M."/>
            <person name="Kuboki S."/>
            <person name="Gibu N."/>
            <person name="Kinouchi Y."/>
            <person name="Vangnai A."/>
            <person name="Kasai D."/>
            <person name="Fukuda M."/>
        </authorList>
    </citation>
    <scope>NUCLEOTIDE SEQUENCE [LARGE SCALE GENOMIC DNA]</scope>
    <source>
        <strain evidence="3 4">GFJ2</strain>
    </source>
</reference>
<proteinExistence type="predicted"/>
<dbReference type="AlphaFoldDB" id="A0A1P8ELJ5"/>
<feature type="compositionally biased region" description="Polar residues" evidence="1">
    <location>
        <begin position="66"/>
        <end position="86"/>
    </location>
</feature>
<feature type="signal peptide" evidence="2">
    <location>
        <begin position="1"/>
        <end position="23"/>
    </location>
</feature>
<accession>A0A1P8ELJ5</accession>
<feature type="region of interest" description="Disordered" evidence="1">
    <location>
        <begin position="38"/>
        <end position="86"/>
    </location>
</feature>